<feature type="domain" description="Purine catabolism PurC-like" evidence="2">
    <location>
        <begin position="7"/>
        <end position="126"/>
    </location>
</feature>
<comment type="caution">
    <text evidence="5">The sequence shown here is derived from an EMBL/GenBank/DDBJ whole genome shotgun (WGS) entry which is preliminary data.</text>
</comment>
<proteinExistence type="inferred from homology"/>
<dbReference type="AlphaFoldDB" id="A0A9X4AET1"/>
<keyword evidence="6" id="KW-1185">Reference proteome</keyword>
<dbReference type="InterPro" id="IPR012914">
    <property type="entry name" value="PucR_dom"/>
</dbReference>
<comment type="similarity">
    <text evidence="1">Belongs to the CdaR family.</text>
</comment>
<feature type="domain" description="PucR C-terminal helix-turn-helix" evidence="3">
    <location>
        <begin position="494"/>
        <end position="548"/>
    </location>
</feature>
<gene>
    <name evidence="5" type="ORF">NC799_08365</name>
</gene>
<dbReference type="EMBL" id="JAMQKC010000005">
    <property type="protein sequence ID" value="MDC3416934.1"/>
    <property type="molecule type" value="Genomic_DNA"/>
</dbReference>
<dbReference type="Pfam" id="PF17853">
    <property type="entry name" value="GGDEF_2"/>
    <property type="match status" value="1"/>
</dbReference>
<dbReference type="Pfam" id="PF13556">
    <property type="entry name" value="HTH_30"/>
    <property type="match status" value="1"/>
</dbReference>
<dbReference type="InterPro" id="IPR041522">
    <property type="entry name" value="CdaR_GGDEF"/>
</dbReference>
<accession>A0A9X4AET1</accession>
<evidence type="ECO:0000259" key="2">
    <source>
        <dbReference type="Pfam" id="PF07905"/>
    </source>
</evidence>
<evidence type="ECO:0000259" key="4">
    <source>
        <dbReference type="Pfam" id="PF17853"/>
    </source>
</evidence>
<reference evidence="5" key="1">
    <citation type="submission" date="2022-06" db="EMBL/GenBank/DDBJ databases">
        <title>Aquibacillus sp. a new bacterium isolated from soil saline samples.</title>
        <authorList>
            <person name="Galisteo C."/>
            <person name="De La Haba R."/>
            <person name="Sanchez-Porro C."/>
            <person name="Ventosa A."/>
        </authorList>
    </citation>
    <scope>NUCLEOTIDE SEQUENCE</scope>
    <source>
        <strain evidence="5">3ASR75-54</strain>
    </source>
</reference>
<dbReference type="PANTHER" id="PTHR33744">
    <property type="entry name" value="CARBOHYDRATE DIACID REGULATOR"/>
    <property type="match status" value="1"/>
</dbReference>
<evidence type="ECO:0000313" key="6">
    <source>
        <dbReference type="Proteomes" id="UP001145069"/>
    </source>
</evidence>
<feature type="domain" description="CdaR GGDEF-like" evidence="4">
    <location>
        <begin position="304"/>
        <end position="438"/>
    </location>
</feature>
<dbReference type="Gene3D" id="1.10.10.2840">
    <property type="entry name" value="PucR C-terminal helix-turn-helix domain"/>
    <property type="match status" value="1"/>
</dbReference>
<dbReference type="PANTHER" id="PTHR33744:SF1">
    <property type="entry name" value="DNA-BINDING TRANSCRIPTIONAL ACTIVATOR ADER"/>
    <property type="match status" value="1"/>
</dbReference>
<protein>
    <submittedName>
        <fullName evidence="5">PucR family transcriptional regulator ligand-binding domain-containing protein</fullName>
    </submittedName>
</protein>
<name>A0A9X4AET1_9BACI</name>
<sequence length="556" mass="64075">MGLNAFDIVNLSILKTAKIKAGEYLLQNTSVEWISVIELPVENFVRKNEFVLTTGMGCENDHEQLEAYVRDIVQSGASILGIATGRYVFGIPEQVLKIAEENHLIIMDIPWEVRFADILQTVMEKITQDRQQERQHADEARRRLINCVLQDKGLKEIARVLYHTIQIPLAIIDESGVTRANQRIKSEDLQVYPTQKKTIKQQSTSHPSFSEHPIYYHMEAYHLNKQTFYQLNIFNNHKVQGYLVCQPANQDQLTWFVMNVLEHALTACALYFVKENAIELTEVKLKDNFVLTLAKQELPVNDQSLSKAKLLGYDLEHDYVCIVGDVTSDQASAMDKEDKPSNSSLQSDNYYIQKEIMYAGKLLERLTMTTFDNGQVIIYVEADHHPYMETANQFLDTISRRLSELLDGTTLSWGISTPKSDDNRFFEGYQEAKTALEIGVQQNGRGERTFFSNTKVNRLLMALSKEPEIDQIVNDTLDPLIEYDRKRQTDLIYTFLIYNKFKGNVSQAARALNLHRQSLLHRLRNIESLTKLSLVDSDDWFLLELSVRLWQLKNIH</sequence>
<dbReference type="InterPro" id="IPR042070">
    <property type="entry name" value="PucR_C-HTH_sf"/>
</dbReference>
<dbReference type="RefSeq" id="WP_272445965.1">
    <property type="nucleotide sequence ID" value="NZ_JAMQKC010000005.1"/>
</dbReference>
<dbReference type="Pfam" id="PF07905">
    <property type="entry name" value="PucR"/>
    <property type="match status" value="1"/>
</dbReference>
<organism evidence="5 6">
    <name type="scientific">Aquibacillus salsiterrae</name>
    <dbReference type="NCBI Taxonomy" id="2950439"/>
    <lineage>
        <taxon>Bacteria</taxon>
        <taxon>Bacillati</taxon>
        <taxon>Bacillota</taxon>
        <taxon>Bacilli</taxon>
        <taxon>Bacillales</taxon>
        <taxon>Bacillaceae</taxon>
        <taxon>Aquibacillus</taxon>
    </lineage>
</organism>
<dbReference type="Proteomes" id="UP001145069">
    <property type="component" value="Unassembled WGS sequence"/>
</dbReference>
<dbReference type="InterPro" id="IPR025736">
    <property type="entry name" value="PucR_C-HTH_dom"/>
</dbReference>
<evidence type="ECO:0000313" key="5">
    <source>
        <dbReference type="EMBL" id="MDC3416934.1"/>
    </source>
</evidence>
<evidence type="ECO:0000256" key="1">
    <source>
        <dbReference type="ARBA" id="ARBA00006754"/>
    </source>
</evidence>
<evidence type="ECO:0000259" key="3">
    <source>
        <dbReference type="Pfam" id="PF13556"/>
    </source>
</evidence>
<dbReference type="InterPro" id="IPR051448">
    <property type="entry name" value="CdaR-like_regulators"/>
</dbReference>